<dbReference type="PANTHER" id="PTHR44520">
    <property type="entry name" value="RESPONSE REGULATOR RCP1-RELATED"/>
    <property type="match status" value="1"/>
</dbReference>
<dbReference type="PANTHER" id="PTHR44520:SF2">
    <property type="entry name" value="RESPONSE REGULATOR RCP1"/>
    <property type="match status" value="1"/>
</dbReference>
<feature type="domain" description="Response regulatory" evidence="2">
    <location>
        <begin position="6"/>
        <end position="133"/>
    </location>
</feature>
<sequence>MKKLQSVLLIDDDFASNYLTRTIIQDMDITEKIHTTTNGEEALHFMKQNCLATDTFCPDLILLDVNMPVMDGFEFLEEFYKMSALKHENTTIVMLTTSSNQRDTEKARKYKVACYLEKPLTEDSIRNVLSYRDI</sequence>
<dbReference type="InterPro" id="IPR011006">
    <property type="entry name" value="CheY-like_superfamily"/>
</dbReference>
<dbReference type="KEGG" id="rhoz:GXP67_13755"/>
<dbReference type="AlphaFoldDB" id="A0A6C0GIR8"/>
<dbReference type="RefSeq" id="WP_162443646.1">
    <property type="nucleotide sequence ID" value="NZ_CP048222.1"/>
</dbReference>
<keyword evidence="1" id="KW-0597">Phosphoprotein</keyword>
<name>A0A6C0GIR8_9BACT</name>
<dbReference type="SMART" id="SM00448">
    <property type="entry name" value="REC"/>
    <property type="match status" value="1"/>
</dbReference>
<dbReference type="PROSITE" id="PS50110">
    <property type="entry name" value="RESPONSE_REGULATORY"/>
    <property type="match status" value="1"/>
</dbReference>
<gene>
    <name evidence="3" type="ORF">GXP67_13755</name>
</gene>
<reference evidence="3 4" key="1">
    <citation type="submission" date="2020-01" db="EMBL/GenBank/DDBJ databases">
        <authorList>
            <person name="Kim M.K."/>
        </authorList>
    </citation>
    <scope>NUCLEOTIDE SEQUENCE [LARGE SCALE GENOMIC DNA]</scope>
    <source>
        <strain evidence="3 4">172606-1</strain>
    </source>
</reference>
<dbReference type="InterPro" id="IPR052893">
    <property type="entry name" value="TCS_response_regulator"/>
</dbReference>
<dbReference type="SUPFAM" id="SSF52172">
    <property type="entry name" value="CheY-like"/>
    <property type="match status" value="1"/>
</dbReference>
<feature type="modified residue" description="4-aspartylphosphate" evidence="1">
    <location>
        <position position="64"/>
    </location>
</feature>
<dbReference type="EMBL" id="CP048222">
    <property type="protein sequence ID" value="QHT67620.1"/>
    <property type="molecule type" value="Genomic_DNA"/>
</dbReference>
<evidence type="ECO:0000259" key="2">
    <source>
        <dbReference type="PROSITE" id="PS50110"/>
    </source>
</evidence>
<dbReference type="Gene3D" id="3.40.50.2300">
    <property type="match status" value="1"/>
</dbReference>
<accession>A0A6C0GIR8</accession>
<evidence type="ECO:0000256" key="1">
    <source>
        <dbReference type="PROSITE-ProRule" id="PRU00169"/>
    </source>
</evidence>
<proteinExistence type="predicted"/>
<dbReference type="Proteomes" id="UP000480178">
    <property type="component" value="Chromosome"/>
</dbReference>
<organism evidence="3 4">
    <name type="scientific">Rhodocytophaga rosea</name>
    <dbReference type="NCBI Taxonomy" id="2704465"/>
    <lineage>
        <taxon>Bacteria</taxon>
        <taxon>Pseudomonadati</taxon>
        <taxon>Bacteroidota</taxon>
        <taxon>Cytophagia</taxon>
        <taxon>Cytophagales</taxon>
        <taxon>Rhodocytophagaceae</taxon>
        <taxon>Rhodocytophaga</taxon>
    </lineage>
</organism>
<dbReference type="GO" id="GO:0000160">
    <property type="term" value="P:phosphorelay signal transduction system"/>
    <property type="evidence" value="ECO:0007669"/>
    <property type="project" value="InterPro"/>
</dbReference>
<dbReference type="InterPro" id="IPR001789">
    <property type="entry name" value="Sig_transdc_resp-reg_receiver"/>
</dbReference>
<dbReference type="Pfam" id="PF00072">
    <property type="entry name" value="Response_reg"/>
    <property type="match status" value="1"/>
</dbReference>
<evidence type="ECO:0000313" key="3">
    <source>
        <dbReference type="EMBL" id="QHT67620.1"/>
    </source>
</evidence>
<evidence type="ECO:0000313" key="4">
    <source>
        <dbReference type="Proteomes" id="UP000480178"/>
    </source>
</evidence>
<keyword evidence="4" id="KW-1185">Reference proteome</keyword>
<protein>
    <submittedName>
        <fullName evidence="3">Response regulator</fullName>
    </submittedName>
</protein>